<feature type="domain" description="CstA N-terminal" evidence="9">
    <location>
        <begin position="57"/>
        <end position="622"/>
    </location>
</feature>
<feature type="transmembrane region" description="Helical" evidence="8">
    <location>
        <begin position="312"/>
        <end position="333"/>
    </location>
</feature>
<feature type="transmembrane region" description="Helical" evidence="8">
    <location>
        <begin position="182"/>
        <end position="207"/>
    </location>
</feature>
<feature type="transmembrane region" description="Helical" evidence="8">
    <location>
        <begin position="573"/>
        <end position="597"/>
    </location>
</feature>
<reference evidence="10 11" key="1">
    <citation type="journal article" date="2019" name="Emerg. Microbes Infect.">
        <title>Comprehensive subspecies identification of 175 nontuberculous mycobacteria species based on 7547 genomic profiles.</title>
        <authorList>
            <person name="Matsumoto Y."/>
            <person name="Kinjo T."/>
            <person name="Motooka D."/>
            <person name="Nabeya D."/>
            <person name="Jung N."/>
            <person name="Uechi K."/>
            <person name="Horii T."/>
            <person name="Iida T."/>
            <person name="Fujita J."/>
            <person name="Nakamura S."/>
        </authorList>
    </citation>
    <scope>NUCLEOTIDE SEQUENCE [LARGE SCALE GENOMIC DNA]</scope>
    <source>
        <strain evidence="10 11">JCM 12404</strain>
    </source>
</reference>
<dbReference type="AlphaFoldDB" id="A0A7I7L4T2"/>
<evidence type="ECO:0000256" key="3">
    <source>
        <dbReference type="ARBA" id="ARBA00022448"/>
    </source>
</evidence>
<comment type="subcellular location">
    <subcellularLocation>
        <location evidence="1">Cell membrane</location>
        <topology evidence="1">Multi-pass membrane protein</topology>
    </subcellularLocation>
</comment>
<keyword evidence="6 8" id="KW-1133">Transmembrane helix</keyword>
<feature type="transmembrane region" description="Helical" evidence="8">
    <location>
        <begin position="241"/>
        <end position="260"/>
    </location>
</feature>
<evidence type="ECO:0000256" key="4">
    <source>
        <dbReference type="ARBA" id="ARBA00022475"/>
    </source>
</evidence>
<dbReference type="RefSeq" id="WP_163780876.1">
    <property type="nucleotide sequence ID" value="NZ_AP022569.1"/>
</dbReference>
<dbReference type="GO" id="GO:0005886">
    <property type="term" value="C:plasma membrane"/>
    <property type="evidence" value="ECO:0007669"/>
    <property type="project" value="UniProtKB-SubCell"/>
</dbReference>
<feature type="transmembrane region" description="Helical" evidence="8">
    <location>
        <begin position="676"/>
        <end position="696"/>
    </location>
</feature>
<protein>
    <submittedName>
        <fullName evidence="10">Carbon starvation protein A</fullName>
    </submittedName>
</protein>
<dbReference type="EMBL" id="AP022569">
    <property type="protein sequence ID" value="BBX48821.1"/>
    <property type="molecule type" value="Genomic_DNA"/>
</dbReference>
<keyword evidence="3" id="KW-0813">Transport</keyword>
<evidence type="ECO:0000256" key="1">
    <source>
        <dbReference type="ARBA" id="ARBA00004651"/>
    </source>
</evidence>
<feature type="transmembrane region" description="Helical" evidence="8">
    <location>
        <begin position="345"/>
        <end position="366"/>
    </location>
</feature>
<comment type="similarity">
    <text evidence="2">Belongs to the peptide transporter carbon starvation (CstA) (TC 2.A.114) family.</text>
</comment>
<dbReference type="PANTHER" id="PTHR30252:SF3">
    <property type="entry name" value="PYRUVATE_PROTON SYMPORTER BTST"/>
    <property type="match status" value="1"/>
</dbReference>
<feature type="transmembrane region" description="Helical" evidence="8">
    <location>
        <begin position="58"/>
        <end position="76"/>
    </location>
</feature>
<evidence type="ECO:0000256" key="2">
    <source>
        <dbReference type="ARBA" id="ARBA00007755"/>
    </source>
</evidence>
<accession>A0A7I7L4T2</accession>
<keyword evidence="7 8" id="KW-0472">Membrane</keyword>
<feature type="transmembrane region" description="Helical" evidence="8">
    <location>
        <begin position="32"/>
        <end position="52"/>
    </location>
</feature>
<evidence type="ECO:0000256" key="7">
    <source>
        <dbReference type="ARBA" id="ARBA00023136"/>
    </source>
</evidence>
<feature type="transmembrane region" description="Helical" evidence="8">
    <location>
        <begin position="540"/>
        <end position="561"/>
    </location>
</feature>
<proteinExistence type="inferred from homology"/>
<sequence length="757" mass="79677">MAPQHLTYIHTDADLPPVAVIDRSPIGIGQKVAFAVIALLGAVAWAVIAFVRGETVNAVWFVVAAICTYVIGYRFYARLIEAKIVHPRDDHATPAEIVDDGTDYVPTDRRVLFGHHFAAIAGAGPLVGPVLATQMGYLPCSIWIIVGAVFAGAVQDYLVLWISTRRRGRSLGQMARDELGALGGGATLVGTLVIMVIIIAVLALVVVRALAQSPWGVFSIAMTIPIALFMGCYLRFLRPGRVAEVSVIGFVLLMLAVASGNFVGETAWGATWLNLSPVTVSWLIVGYGFVASVLPVWLLLAPRDYLSTFMKVGAIALLAIGICIAHPVMHAPAISRFAAAGDGPVFAGSLFPFLFITIACGALSGFHALISSGTTPKLLEKESQMRLIGYGGMLTESFVAVMALISAAILDQHLYFTLNAPVARTGGTATTAADYVNHLGLSGLPATGRQLSEAAASVGEKSIVSRTGGAPTLAVGMSEVLQRVFGGTGLKAFWYHFAIMFEALFILTAVDAGTRVARFMLSDALGNLGGPLAKLRNPSWLPGVWICSLAVAAAWGSILLMGVTDPLGGINTLFPLFGIANQLLAAIALTVVTVVVIKKGYLAWAWIPGVPLLWDLAVTLTASWQKVFSSDPSVGYWTQHFQYAAAQAAGKSAFGSAKTPQQLADVVRNTFVQGTLSILFAAVVVIVFVTAIIVVCKTIGGSGIPLSEDGPVPSTRFAPAGIVATSGERAVQRQWDALHLTSPERATTESPGNVSSS</sequence>
<dbReference type="KEGG" id="mcoo:MCOO_48360"/>
<feature type="transmembrane region" description="Helical" evidence="8">
    <location>
        <begin position="604"/>
        <end position="624"/>
    </location>
</feature>
<evidence type="ECO:0000313" key="10">
    <source>
        <dbReference type="EMBL" id="BBX48821.1"/>
    </source>
</evidence>
<feature type="transmembrane region" description="Helical" evidence="8">
    <location>
        <begin position="117"/>
        <end position="136"/>
    </location>
</feature>
<evidence type="ECO:0000256" key="5">
    <source>
        <dbReference type="ARBA" id="ARBA00022692"/>
    </source>
</evidence>
<dbReference type="PANTHER" id="PTHR30252">
    <property type="entry name" value="INNER MEMBRANE PEPTIDE TRANSPORTER"/>
    <property type="match status" value="1"/>
</dbReference>
<dbReference type="GO" id="GO:0009267">
    <property type="term" value="P:cellular response to starvation"/>
    <property type="evidence" value="ECO:0007669"/>
    <property type="project" value="InterPro"/>
</dbReference>
<dbReference type="Proteomes" id="UP000465866">
    <property type="component" value="Chromosome"/>
</dbReference>
<dbReference type="Pfam" id="PF02554">
    <property type="entry name" value="CstA"/>
    <property type="match status" value="1"/>
</dbReference>
<evidence type="ECO:0000256" key="8">
    <source>
        <dbReference type="SAM" id="Phobius"/>
    </source>
</evidence>
<keyword evidence="4" id="KW-1003">Cell membrane</keyword>
<keyword evidence="11" id="KW-1185">Reference proteome</keyword>
<feature type="transmembrane region" description="Helical" evidence="8">
    <location>
        <begin position="280"/>
        <end position="300"/>
    </location>
</feature>
<dbReference type="InterPro" id="IPR003706">
    <property type="entry name" value="CstA_N"/>
</dbReference>
<feature type="transmembrane region" description="Helical" evidence="8">
    <location>
        <begin position="213"/>
        <end position="234"/>
    </location>
</feature>
<feature type="transmembrane region" description="Helical" evidence="8">
    <location>
        <begin position="387"/>
        <end position="410"/>
    </location>
</feature>
<keyword evidence="5 8" id="KW-0812">Transmembrane</keyword>
<evidence type="ECO:0000313" key="11">
    <source>
        <dbReference type="Proteomes" id="UP000465866"/>
    </source>
</evidence>
<gene>
    <name evidence="10" type="primary">cstA</name>
    <name evidence="10" type="ORF">MCOO_48360</name>
</gene>
<evidence type="ECO:0000256" key="6">
    <source>
        <dbReference type="ARBA" id="ARBA00022989"/>
    </source>
</evidence>
<organism evidence="10 11">
    <name type="scientific">Mycobacterium cookii</name>
    <dbReference type="NCBI Taxonomy" id="1775"/>
    <lineage>
        <taxon>Bacteria</taxon>
        <taxon>Bacillati</taxon>
        <taxon>Actinomycetota</taxon>
        <taxon>Actinomycetes</taxon>
        <taxon>Mycobacteriales</taxon>
        <taxon>Mycobacteriaceae</taxon>
        <taxon>Mycobacterium</taxon>
    </lineage>
</organism>
<feature type="transmembrane region" description="Helical" evidence="8">
    <location>
        <begin position="493"/>
        <end position="510"/>
    </location>
</feature>
<name>A0A7I7L4T2_9MYCO</name>
<dbReference type="InterPro" id="IPR051605">
    <property type="entry name" value="CstA"/>
</dbReference>
<evidence type="ECO:0000259" key="9">
    <source>
        <dbReference type="Pfam" id="PF02554"/>
    </source>
</evidence>
<feature type="transmembrane region" description="Helical" evidence="8">
    <location>
        <begin position="142"/>
        <end position="162"/>
    </location>
</feature>